<dbReference type="SUPFAM" id="SSF48452">
    <property type="entry name" value="TPR-like"/>
    <property type="match status" value="1"/>
</dbReference>
<comment type="subcellular location">
    <subcellularLocation>
        <location evidence="1">Cell outer membrane</location>
    </subcellularLocation>
</comment>
<dbReference type="Pfam" id="PF14322">
    <property type="entry name" value="SusD-like_3"/>
    <property type="match status" value="1"/>
</dbReference>
<dbReference type="InterPro" id="IPR011990">
    <property type="entry name" value="TPR-like_helical_dom_sf"/>
</dbReference>
<proteinExistence type="inferred from homology"/>
<dbReference type="Proteomes" id="UP000886844">
    <property type="component" value="Unassembled WGS sequence"/>
</dbReference>
<dbReference type="PROSITE" id="PS51257">
    <property type="entry name" value="PROKAR_LIPOPROTEIN"/>
    <property type="match status" value="1"/>
</dbReference>
<evidence type="ECO:0000313" key="10">
    <source>
        <dbReference type="Proteomes" id="UP000886844"/>
    </source>
</evidence>
<comment type="caution">
    <text evidence="9">The sequence shown here is derived from an EMBL/GenBank/DDBJ whole genome shotgun (WGS) entry which is preliminary data.</text>
</comment>
<sequence length="507" mass="57723">MKTIRNIILALSGLLMGACNALELGPIDQYSINNYWNTEEQCERFMIGLHYRLKEKMETIMVMGELRGGTLSTEAVTSTGEAASNLEAVSNNLSVSNPCLTNWGDFYMDIYQINHAIEKISGECDFLRDETRKTYLGQLYGLRAFYYFHLLRTWGGVPLCDKPDVLQTGDLTTLNKKRASEQETWNFIRKDIDTSCDMYAELAYGNYNGANCYWNKAASQCLKAEVYLWGAKVKPIGGTGVLSPDPAGDLQAAKAALEKVEPHYSYNAKFANAFSPKDKDANPETIFAARYMLNESTNYFVNFTYNIAIFTKYFDAEGNKLGNVLNIGSGYMRYEYSQAFYDSFEEGDTRRDATFLQFYLKDTDNELYPAGRSLRKFLGDVSNGKVQYTNDVPVYRYMDVVLMLAEICNELDEPGDTKKWIDIVRKRAFGKDQPFIYTSKDAAEEAILRERNAEFVAESKRWYDVRRMCGGKYALELVGGDERRLLWPIDSGVLSKDPLVEQNEAYK</sequence>
<evidence type="ECO:0000256" key="2">
    <source>
        <dbReference type="ARBA" id="ARBA00006275"/>
    </source>
</evidence>
<dbReference type="Gene3D" id="1.25.40.390">
    <property type="match status" value="1"/>
</dbReference>
<evidence type="ECO:0000259" key="7">
    <source>
        <dbReference type="Pfam" id="PF07980"/>
    </source>
</evidence>
<dbReference type="InterPro" id="IPR012944">
    <property type="entry name" value="SusD_RagB_dom"/>
</dbReference>
<evidence type="ECO:0000256" key="3">
    <source>
        <dbReference type="ARBA" id="ARBA00022729"/>
    </source>
</evidence>
<keyword evidence="3 6" id="KW-0732">Signal</keyword>
<feature type="domain" description="SusD-like N-terminal" evidence="8">
    <location>
        <begin position="81"/>
        <end position="205"/>
    </location>
</feature>
<comment type="similarity">
    <text evidence="2">Belongs to the SusD family.</text>
</comment>
<reference evidence="9" key="1">
    <citation type="journal article" date="2021" name="PeerJ">
        <title>Extensive microbial diversity within the chicken gut microbiome revealed by metagenomics and culture.</title>
        <authorList>
            <person name="Gilroy R."/>
            <person name="Ravi A."/>
            <person name="Getino M."/>
            <person name="Pursley I."/>
            <person name="Horton D.L."/>
            <person name="Alikhan N.F."/>
            <person name="Baker D."/>
            <person name="Gharbi K."/>
            <person name="Hall N."/>
            <person name="Watson M."/>
            <person name="Adriaenssens E.M."/>
            <person name="Foster-Nyarko E."/>
            <person name="Jarju S."/>
            <person name="Secka A."/>
            <person name="Antonio M."/>
            <person name="Oren A."/>
            <person name="Chaudhuri R.R."/>
            <person name="La Ragione R."/>
            <person name="Hildebrand F."/>
            <person name="Pallen M.J."/>
        </authorList>
    </citation>
    <scope>NUCLEOTIDE SEQUENCE</scope>
    <source>
        <strain evidence="9">5134</strain>
    </source>
</reference>
<gene>
    <name evidence="9" type="ORF">H9828_08285</name>
</gene>
<reference evidence="9" key="2">
    <citation type="submission" date="2021-04" db="EMBL/GenBank/DDBJ databases">
        <authorList>
            <person name="Gilroy R."/>
        </authorList>
    </citation>
    <scope>NUCLEOTIDE SEQUENCE</scope>
    <source>
        <strain evidence="9">5134</strain>
    </source>
</reference>
<dbReference type="EMBL" id="DXDA01000065">
    <property type="protein sequence ID" value="HIY69400.1"/>
    <property type="molecule type" value="Genomic_DNA"/>
</dbReference>
<evidence type="ECO:0000259" key="8">
    <source>
        <dbReference type="Pfam" id="PF14322"/>
    </source>
</evidence>
<keyword evidence="5" id="KW-0998">Cell outer membrane</keyword>
<organism evidence="9 10">
    <name type="scientific">Candidatus Alistipes intestinigallinarum</name>
    <dbReference type="NCBI Taxonomy" id="2838440"/>
    <lineage>
        <taxon>Bacteria</taxon>
        <taxon>Pseudomonadati</taxon>
        <taxon>Bacteroidota</taxon>
        <taxon>Bacteroidia</taxon>
        <taxon>Bacteroidales</taxon>
        <taxon>Rikenellaceae</taxon>
        <taxon>Alistipes</taxon>
    </lineage>
</organism>
<name>A0A9D1Z1I2_9BACT</name>
<dbReference type="GO" id="GO:0009279">
    <property type="term" value="C:cell outer membrane"/>
    <property type="evidence" value="ECO:0007669"/>
    <property type="project" value="UniProtKB-SubCell"/>
</dbReference>
<feature type="chain" id="PRO_5039084314" evidence="6">
    <location>
        <begin position="22"/>
        <end position="507"/>
    </location>
</feature>
<evidence type="ECO:0000313" key="9">
    <source>
        <dbReference type="EMBL" id="HIY69400.1"/>
    </source>
</evidence>
<keyword evidence="4" id="KW-0472">Membrane</keyword>
<feature type="signal peptide" evidence="6">
    <location>
        <begin position="1"/>
        <end position="21"/>
    </location>
</feature>
<dbReference type="AlphaFoldDB" id="A0A9D1Z1I2"/>
<evidence type="ECO:0000256" key="4">
    <source>
        <dbReference type="ARBA" id="ARBA00023136"/>
    </source>
</evidence>
<dbReference type="Pfam" id="PF07980">
    <property type="entry name" value="SusD_RagB"/>
    <property type="match status" value="1"/>
</dbReference>
<dbReference type="InterPro" id="IPR033985">
    <property type="entry name" value="SusD-like_N"/>
</dbReference>
<feature type="domain" description="RagB/SusD" evidence="7">
    <location>
        <begin position="371"/>
        <end position="469"/>
    </location>
</feature>
<accession>A0A9D1Z1I2</accession>
<evidence type="ECO:0000256" key="1">
    <source>
        <dbReference type="ARBA" id="ARBA00004442"/>
    </source>
</evidence>
<evidence type="ECO:0000256" key="6">
    <source>
        <dbReference type="SAM" id="SignalP"/>
    </source>
</evidence>
<protein>
    <submittedName>
        <fullName evidence="9">RagB/SusD family nutrient uptake outer membrane protein</fullName>
    </submittedName>
</protein>
<evidence type="ECO:0000256" key="5">
    <source>
        <dbReference type="ARBA" id="ARBA00023237"/>
    </source>
</evidence>